<proteinExistence type="predicted"/>
<evidence type="ECO:0000256" key="1">
    <source>
        <dbReference type="SAM" id="Phobius"/>
    </source>
</evidence>
<evidence type="ECO:0008006" key="4">
    <source>
        <dbReference type="Google" id="ProtNLM"/>
    </source>
</evidence>
<evidence type="ECO:0000313" key="3">
    <source>
        <dbReference type="Proteomes" id="UP000198211"/>
    </source>
</evidence>
<organism evidence="2 3">
    <name type="scientific">Phytophthora megakarya</name>
    <dbReference type="NCBI Taxonomy" id="4795"/>
    <lineage>
        <taxon>Eukaryota</taxon>
        <taxon>Sar</taxon>
        <taxon>Stramenopiles</taxon>
        <taxon>Oomycota</taxon>
        <taxon>Peronosporomycetes</taxon>
        <taxon>Peronosporales</taxon>
        <taxon>Peronosporaceae</taxon>
        <taxon>Phytophthora</taxon>
    </lineage>
</organism>
<dbReference type="Proteomes" id="UP000198211">
    <property type="component" value="Unassembled WGS sequence"/>
</dbReference>
<reference evidence="3" key="1">
    <citation type="submission" date="2017-03" db="EMBL/GenBank/DDBJ databases">
        <title>Phytopthora megakarya and P. palmivora, two closely related causual agents of cacao black pod achieved similar genome size and gene model numbers by different mechanisms.</title>
        <authorList>
            <person name="Ali S."/>
            <person name="Shao J."/>
            <person name="Larry D.J."/>
            <person name="Kronmiller B."/>
            <person name="Shen D."/>
            <person name="Strem M.D."/>
            <person name="Melnick R.L."/>
            <person name="Guiltinan M.J."/>
            <person name="Tyler B.M."/>
            <person name="Meinhardt L.W."/>
            <person name="Bailey B.A."/>
        </authorList>
    </citation>
    <scope>NUCLEOTIDE SEQUENCE [LARGE SCALE GENOMIC DNA]</scope>
    <source>
        <strain evidence="3">zdho120</strain>
    </source>
</reference>
<protein>
    <recommendedName>
        <fullName evidence="4">Transmembrane protein</fullName>
    </recommendedName>
</protein>
<keyword evidence="3" id="KW-1185">Reference proteome</keyword>
<feature type="transmembrane region" description="Helical" evidence="1">
    <location>
        <begin position="199"/>
        <end position="217"/>
    </location>
</feature>
<feature type="transmembrane region" description="Helical" evidence="1">
    <location>
        <begin position="291"/>
        <end position="309"/>
    </location>
</feature>
<name>A0A225WDZ8_9STRA</name>
<gene>
    <name evidence="2" type="ORF">PHMEG_00011154</name>
</gene>
<keyword evidence="1" id="KW-0812">Transmembrane</keyword>
<feature type="transmembrane region" description="Helical" evidence="1">
    <location>
        <begin position="330"/>
        <end position="351"/>
    </location>
</feature>
<dbReference type="STRING" id="4795.A0A225WDZ8"/>
<comment type="caution">
    <text evidence="2">The sequence shown here is derived from an EMBL/GenBank/DDBJ whole genome shotgun (WGS) entry which is preliminary data.</text>
</comment>
<sequence>MKIKQSRVHFLHDVRVVSASGRTAQRLLMAAWFVVGVVPFALQTRSFLKFATPHKITNTLVPPLSAYKETISLTEVCFARGMQMAQVWWNIDITHYYIVDQGHLCHFVVPQYNVHGTYLIATRKTVPFYTTPSDCADDSYPVELYFYHGSIGFYSFYEEVVGTYCSIDYTVYGLVGGLGTFDMNGSSLANDAGIDDYRWSYWYSLVGALWILYRILVLRRSYIASKRYGRRCDQMRESLGRKPATIFVHENLRLSAHGASNWQRILLLYLLVEGLMSDLFLLVATEGVFAWLQYISLGYNLSGVLLLLFEMIENMGWLREKYRLFIKRLLFSYESSLLGELLSAICQPYFLTFLNRSDLKQSGSTAIAVSYYAWSLVGHGIILLCLVGFIMSVRVLRAVSLVHWQYGRTWSFFSAPCCVDNTIGMKNKMTMLRGYCWQDGRLLYKTEALKAFGILKMVDEDGTVFLVLRRLLWFTVPSVDLLVIGVVSTQGVEPCSERACTTGMVSFFDRNVGSSRSRNRSLRNIQVKSKRLSSPTVSPIST</sequence>
<dbReference type="OrthoDB" id="115101at2759"/>
<accession>A0A225WDZ8</accession>
<feature type="transmembrane region" description="Helical" evidence="1">
    <location>
        <begin position="265"/>
        <end position="285"/>
    </location>
</feature>
<keyword evidence="1" id="KW-1133">Transmembrane helix</keyword>
<evidence type="ECO:0000313" key="2">
    <source>
        <dbReference type="EMBL" id="OWZ15247.1"/>
    </source>
</evidence>
<dbReference type="AlphaFoldDB" id="A0A225WDZ8"/>
<dbReference type="EMBL" id="NBNE01001165">
    <property type="protein sequence ID" value="OWZ15247.1"/>
    <property type="molecule type" value="Genomic_DNA"/>
</dbReference>
<keyword evidence="1" id="KW-0472">Membrane</keyword>
<feature type="transmembrane region" description="Helical" evidence="1">
    <location>
        <begin position="371"/>
        <end position="391"/>
    </location>
</feature>